<dbReference type="Proteomes" id="UP000271974">
    <property type="component" value="Unassembled WGS sequence"/>
</dbReference>
<dbReference type="PANTHER" id="PTHR39948:SF1">
    <property type="entry name" value="GEO11419P1"/>
    <property type="match status" value="1"/>
</dbReference>
<dbReference type="OrthoDB" id="8912589at2759"/>
<organism evidence="2 3">
    <name type="scientific">Elysia chlorotica</name>
    <name type="common">Eastern emerald elysia</name>
    <name type="synonym">Sea slug</name>
    <dbReference type="NCBI Taxonomy" id="188477"/>
    <lineage>
        <taxon>Eukaryota</taxon>
        <taxon>Metazoa</taxon>
        <taxon>Spiralia</taxon>
        <taxon>Lophotrochozoa</taxon>
        <taxon>Mollusca</taxon>
        <taxon>Gastropoda</taxon>
        <taxon>Heterobranchia</taxon>
        <taxon>Euthyneura</taxon>
        <taxon>Panpulmonata</taxon>
        <taxon>Sacoglossa</taxon>
        <taxon>Placobranchoidea</taxon>
        <taxon>Plakobranchidae</taxon>
        <taxon>Elysia</taxon>
    </lineage>
</organism>
<keyword evidence="1" id="KW-0472">Membrane</keyword>
<gene>
    <name evidence="2" type="ORF">EGW08_005379</name>
</gene>
<sequence length="119" mass="13090">MNQPWLISHASRARLTQASRLTATPPLEDRQPIEPTVMGSGEGSGTGALCPGLIYSVVWFIILILLGWPIAFFIAWLYVLLIPFSVCIEPLARVCQSILKVVQLPLSCAENIVKMKPLC</sequence>
<keyword evidence="1" id="KW-1133">Transmembrane helix</keyword>
<evidence type="ECO:0000313" key="3">
    <source>
        <dbReference type="Proteomes" id="UP000271974"/>
    </source>
</evidence>
<reference evidence="2 3" key="1">
    <citation type="submission" date="2019-01" db="EMBL/GenBank/DDBJ databases">
        <title>A draft genome assembly of the solar-powered sea slug Elysia chlorotica.</title>
        <authorList>
            <person name="Cai H."/>
            <person name="Li Q."/>
            <person name="Fang X."/>
            <person name="Li J."/>
            <person name="Curtis N.E."/>
            <person name="Altenburger A."/>
            <person name="Shibata T."/>
            <person name="Feng M."/>
            <person name="Maeda T."/>
            <person name="Schwartz J.A."/>
            <person name="Shigenobu S."/>
            <person name="Lundholm N."/>
            <person name="Nishiyama T."/>
            <person name="Yang H."/>
            <person name="Hasebe M."/>
            <person name="Li S."/>
            <person name="Pierce S.K."/>
            <person name="Wang J."/>
        </authorList>
    </citation>
    <scope>NUCLEOTIDE SEQUENCE [LARGE SCALE GENOMIC DNA]</scope>
    <source>
        <strain evidence="2">EC2010</strain>
        <tissue evidence="2">Whole organism of an adult</tissue>
    </source>
</reference>
<evidence type="ECO:0000256" key="1">
    <source>
        <dbReference type="SAM" id="Phobius"/>
    </source>
</evidence>
<dbReference type="AlphaFoldDB" id="A0A433TZ53"/>
<proteinExistence type="predicted"/>
<feature type="transmembrane region" description="Helical" evidence="1">
    <location>
        <begin position="53"/>
        <end position="81"/>
    </location>
</feature>
<accession>A0A433TZ53</accession>
<protein>
    <submittedName>
        <fullName evidence="2">Uncharacterized protein</fullName>
    </submittedName>
</protein>
<name>A0A433TZ53_ELYCH</name>
<evidence type="ECO:0000313" key="2">
    <source>
        <dbReference type="EMBL" id="RUS86842.1"/>
    </source>
</evidence>
<dbReference type="PANTHER" id="PTHR39948">
    <property type="entry name" value="GEO11419P1"/>
    <property type="match status" value="1"/>
</dbReference>
<keyword evidence="1" id="KW-0812">Transmembrane</keyword>
<keyword evidence="3" id="KW-1185">Reference proteome</keyword>
<comment type="caution">
    <text evidence="2">The sequence shown here is derived from an EMBL/GenBank/DDBJ whole genome shotgun (WGS) entry which is preliminary data.</text>
</comment>
<dbReference type="EMBL" id="RQTK01000126">
    <property type="protein sequence ID" value="RUS86842.1"/>
    <property type="molecule type" value="Genomic_DNA"/>
</dbReference>